<reference evidence="2 3" key="1">
    <citation type="journal article" date="2016" name="Nat. Commun.">
        <title>Thousands of microbial genomes shed light on interconnected biogeochemical processes in an aquifer system.</title>
        <authorList>
            <person name="Anantharaman K."/>
            <person name="Brown C.T."/>
            <person name="Hug L.A."/>
            <person name="Sharon I."/>
            <person name="Castelle C.J."/>
            <person name="Probst A.J."/>
            <person name="Thomas B.C."/>
            <person name="Singh A."/>
            <person name="Wilkins M.J."/>
            <person name="Karaoz U."/>
            <person name="Brodie E.L."/>
            <person name="Williams K.H."/>
            <person name="Hubbard S.S."/>
            <person name="Banfield J.F."/>
        </authorList>
    </citation>
    <scope>NUCLEOTIDE SEQUENCE [LARGE SCALE GENOMIC DNA]</scope>
</reference>
<protein>
    <submittedName>
        <fullName evidence="2">Uncharacterized protein</fullName>
    </submittedName>
</protein>
<accession>A0A1F7YJ53</accession>
<feature type="region of interest" description="Disordered" evidence="1">
    <location>
        <begin position="127"/>
        <end position="149"/>
    </location>
</feature>
<gene>
    <name evidence="2" type="ORF">A2628_00730</name>
</gene>
<organism evidence="2 3">
    <name type="scientific">Candidatus Woesebacteria bacterium RIFCSPHIGHO2_01_FULL_40_22</name>
    <dbReference type="NCBI Taxonomy" id="1802499"/>
    <lineage>
        <taxon>Bacteria</taxon>
        <taxon>Candidatus Woeseibacteriota</taxon>
    </lineage>
</organism>
<dbReference type="EMBL" id="MGGL01000004">
    <property type="protein sequence ID" value="OGM27313.1"/>
    <property type="molecule type" value="Genomic_DNA"/>
</dbReference>
<evidence type="ECO:0000313" key="2">
    <source>
        <dbReference type="EMBL" id="OGM27313.1"/>
    </source>
</evidence>
<evidence type="ECO:0000256" key="1">
    <source>
        <dbReference type="SAM" id="MobiDB-lite"/>
    </source>
</evidence>
<evidence type="ECO:0000313" key="3">
    <source>
        <dbReference type="Proteomes" id="UP000179221"/>
    </source>
</evidence>
<name>A0A1F7YJ53_9BACT</name>
<comment type="caution">
    <text evidence="2">The sequence shown here is derived from an EMBL/GenBank/DDBJ whole genome shotgun (WGS) entry which is preliminary data.</text>
</comment>
<sequence>MPERDLGKRTKETRKVNDILELEQILADMGYVDGEGSVHKLEYKKDDGSERESWQMDKLPRQLLDSFTYRTINIQRRAWEDVLKPFMVAGLEDGKSPQYIRGIWQKNISNDWEKLYKLHLEKAGAGGDLLSKQRRTNKVGPPSQRRNLT</sequence>
<proteinExistence type="predicted"/>
<dbReference type="Proteomes" id="UP000179221">
    <property type="component" value="Unassembled WGS sequence"/>
</dbReference>
<dbReference type="AlphaFoldDB" id="A0A1F7YJ53"/>